<organism evidence="4 5">
    <name type="scientific">Solitalea koreensis</name>
    <dbReference type="NCBI Taxonomy" id="543615"/>
    <lineage>
        <taxon>Bacteria</taxon>
        <taxon>Pseudomonadati</taxon>
        <taxon>Bacteroidota</taxon>
        <taxon>Sphingobacteriia</taxon>
        <taxon>Sphingobacteriales</taxon>
        <taxon>Sphingobacteriaceae</taxon>
        <taxon>Solitalea</taxon>
    </lineage>
</organism>
<evidence type="ECO:0000259" key="3">
    <source>
        <dbReference type="PROSITE" id="PS51462"/>
    </source>
</evidence>
<gene>
    <name evidence="4" type="ORF">SAMN06265350_106189</name>
</gene>
<comment type="cofactor">
    <cofactor evidence="1">
        <name>Mg(2+)</name>
        <dbReference type="ChEBI" id="CHEBI:18420"/>
    </cofactor>
</comment>
<evidence type="ECO:0000256" key="2">
    <source>
        <dbReference type="ARBA" id="ARBA00022801"/>
    </source>
</evidence>
<reference evidence="4 5" key="1">
    <citation type="submission" date="2017-05" db="EMBL/GenBank/DDBJ databases">
        <authorList>
            <person name="Varghese N."/>
            <person name="Submissions S."/>
        </authorList>
    </citation>
    <scope>NUCLEOTIDE SEQUENCE [LARGE SCALE GENOMIC DNA]</scope>
    <source>
        <strain evidence="4 5">DSM 21342</strain>
    </source>
</reference>
<dbReference type="GO" id="GO:0016787">
    <property type="term" value="F:hydrolase activity"/>
    <property type="evidence" value="ECO:0007669"/>
    <property type="project" value="UniProtKB-KW"/>
</dbReference>
<accession>A0A521DEW9</accession>
<dbReference type="PROSITE" id="PS51462">
    <property type="entry name" value="NUDIX"/>
    <property type="match status" value="1"/>
</dbReference>
<dbReference type="Pfam" id="PF00293">
    <property type="entry name" value="NUDIX"/>
    <property type="match status" value="1"/>
</dbReference>
<sequence>MTTIQNQTKRFNIRVYGILINDRNEVLVSDEWEYGMEFSKFPGGGLEFGEGTIEGLKREFQEECNCEIEVLKHFYTTDFFVESMFGTGQLISIYYLVKNSSALTIRIVKNAFDFLEKTEPAQCFRWIPLERLSSADMTFPVDKHVAEMLNQTKF</sequence>
<dbReference type="Gene3D" id="3.90.79.10">
    <property type="entry name" value="Nucleoside Triphosphate Pyrophosphohydrolase"/>
    <property type="match status" value="1"/>
</dbReference>
<name>A0A521DEW9_9SPHI</name>
<dbReference type="PANTHER" id="PTHR43046">
    <property type="entry name" value="GDP-MANNOSE MANNOSYL HYDROLASE"/>
    <property type="match status" value="1"/>
</dbReference>
<keyword evidence="2" id="KW-0378">Hydrolase</keyword>
<dbReference type="OrthoDB" id="9810648at2"/>
<proteinExistence type="predicted"/>
<dbReference type="PANTHER" id="PTHR43046:SF14">
    <property type="entry name" value="MUTT_NUDIX FAMILY PROTEIN"/>
    <property type="match status" value="1"/>
</dbReference>
<evidence type="ECO:0000256" key="1">
    <source>
        <dbReference type="ARBA" id="ARBA00001946"/>
    </source>
</evidence>
<keyword evidence="5" id="KW-1185">Reference proteome</keyword>
<dbReference type="InterPro" id="IPR015797">
    <property type="entry name" value="NUDIX_hydrolase-like_dom_sf"/>
</dbReference>
<feature type="domain" description="Nudix hydrolase" evidence="3">
    <location>
        <begin position="11"/>
        <end position="149"/>
    </location>
</feature>
<evidence type="ECO:0000313" key="4">
    <source>
        <dbReference type="EMBL" id="SMO69510.1"/>
    </source>
</evidence>
<dbReference type="AlphaFoldDB" id="A0A521DEW9"/>
<evidence type="ECO:0000313" key="5">
    <source>
        <dbReference type="Proteomes" id="UP000315971"/>
    </source>
</evidence>
<dbReference type="EMBL" id="FXSZ01000006">
    <property type="protein sequence ID" value="SMO69510.1"/>
    <property type="molecule type" value="Genomic_DNA"/>
</dbReference>
<protein>
    <submittedName>
        <fullName evidence="4">NUDIX domain-containing protein</fullName>
    </submittedName>
</protein>
<dbReference type="InterPro" id="IPR000086">
    <property type="entry name" value="NUDIX_hydrolase_dom"/>
</dbReference>
<dbReference type="SUPFAM" id="SSF55811">
    <property type="entry name" value="Nudix"/>
    <property type="match status" value="1"/>
</dbReference>
<dbReference type="Proteomes" id="UP000315971">
    <property type="component" value="Unassembled WGS sequence"/>
</dbReference>
<dbReference type="RefSeq" id="WP_142604146.1">
    <property type="nucleotide sequence ID" value="NZ_FXSZ01000006.1"/>
</dbReference>